<dbReference type="Pfam" id="PF00004">
    <property type="entry name" value="AAA"/>
    <property type="match status" value="1"/>
</dbReference>
<dbReference type="GO" id="GO:0003677">
    <property type="term" value="F:DNA binding"/>
    <property type="evidence" value="ECO:0007669"/>
    <property type="project" value="InterPro"/>
</dbReference>
<dbReference type="InterPro" id="IPR027417">
    <property type="entry name" value="P-loop_NTPase"/>
</dbReference>
<dbReference type="FunFam" id="3.40.50.300:FF:000107">
    <property type="entry name" value="Replication factor C subunit 4"/>
    <property type="match status" value="1"/>
</dbReference>
<keyword evidence="4 7" id="KW-0863">Zinc-finger</keyword>
<name>A0A074ZLZ3_OPIVI</name>
<dbReference type="STRING" id="6198.A0A074ZLZ3"/>
<dbReference type="InterPro" id="IPR013748">
    <property type="entry name" value="Rep_factorC_C"/>
</dbReference>
<keyword evidence="2" id="KW-0479">Metal-binding</keyword>
<dbReference type="RefSeq" id="XP_009169508.1">
    <property type="nucleotide sequence ID" value="XM_009171244.1"/>
</dbReference>
<dbReference type="Pfam" id="PF21056">
    <property type="entry name" value="ZSWIM1-3_RNaseH-like"/>
    <property type="match status" value="2"/>
</dbReference>
<dbReference type="PROSITE" id="PS50966">
    <property type="entry name" value="ZF_SWIM"/>
    <property type="match status" value="3"/>
</dbReference>
<evidence type="ECO:0000259" key="9">
    <source>
        <dbReference type="PROSITE" id="PS50966"/>
    </source>
</evidence>
<dbReference type="Gene3D" id="3.40.50.300">
    <property type="entry name" value="P-loop containing nucleotide triphosphate hydrolases"/>
    <property type="match status" value="1"/>
</dbReference>
<evidence type="ECO:0000256" key="7">
    <source>
        <dbReference type="PROSITE-ProRule" id="PRU00325"/>
    </source>
</evidence>
<keyword evidence="1" id="KW-0235">DNA replication</keyword>
<dbReference type="Proteomes" id="UP000054324">
    <property type="component" value="Unassembled WGS sequence"/>
</dbReference>
<dbReference type="GeneID" id="20328107"/>
<dbReference type="CDD" id="cd18140">
    <property type="entry name" value="HLD_clamp_RFC"/>
    <property type="match status" value="1"/>
</dbReference>
<dbReference type="GO" id="GO:0016887">
    <property type="term" value="F:ATP hydrolysis activity"/>
    <property type="evidence" value="ECO:0007669"/>
    <property type="project" value="InterPro"/>
</dbReference>
<evidence type="ECO:0000256" key="6">
    <source>
        <dbReference type="ARBA" id="ARBA00022840"/>
    </source>
</evidence>
<dbReference type="OrthoDB" id="4199794at2759"/>
<dbReference type="PANTHER" id="PTHR31569:SF4">
    <property type="entry name" value="SWIM-TYPE DOMAIN-CONTAINING PROTEIN"/>
    <property type="match status" value="1"/>
</dbReference>
<dbReference type="SUPFAM" id="SSF52540">
    <property type="entry name" value="P-loop containing nucleoside triphosphate hydrolases"/>
    <property type="match status" value="1"/>
</dbReference>
<reference evidence="10 11" key="1">
    <citation type="submission" date="2013-11" db="EMBL/GenBank/DDBJ databases">
        <title>Opisthorchis viverrini - life in the bile duct.</title>
        <authorList>
            <person name="Young N.D."/>
            <person name="Nagarajan N."/>
            <person name="Lin S.J."/>
            <person name="Korhonen P.K."/>
            <person name="Jex A.R."/>
            <person name="Hall R.S."/>
            <person name="Safavi-Hemami H."/>
            <person name="Kaewkong W."/>
            <person name="Bertrand D."/>
            <person name="Gao S."/>
            <person name="Seet Q."/>
            <person name="Wongkham S."/>
            <person name="Teh B.T."/>
            <person name="Wongkham C."/>
            <person name="Intapan P.M."/>
            <person name="Maleewong W."/>
            <person name="Yang X."/>
            <person name="Hu M."/>
            <person name="Wang Z."/>
            <person name="Hofmann A."/>
            <person name="Sternberg P.W."/>
            <person name="Tan P."/>
            <person name="Wang J."/>
            <person name="Gasser R.B."/>
        </authorList>
    </citation>
    <scope>NUCLEOTIDE SEQUENCE [LARGE SCALE GENOMIC DNA]</scope>
</reference>
<feature type="domain" description="SWIM-type" evidence="9">
    <location>
        <begin position="1998"/>
        <end position="2039"/>
    </location>
</feature>
<dbReference type="GO" id="GO:0005524">
    <property type="term" value="F:ATP binding"/>
    <property type="evidence" value="ECO:0007669"/>
    <property type="project" value="UniProtKB-KW"/>
</dbReference>
<dbReference type="InterPro" id="IPR007527">
    <property type="entry name" value="Znf_SWIM"/>
</dbReference>
<dbReference type="KEGG" id="ovi:T265_13940"/>
<dbReference type="InterPro" id="IPR008921">
    <property type="entry name" value="DNA_pol3_clamp-load_cplx_C"/>
</dbReference>
<dbReference type="InterPro" id="IPR048324">
    <property type="entry name" value="ZSWIM1-3_RNaseH-like"/>
</dbReference>
<dbReference type="InterPro" id="IPR003593">
    <property type="entry name" value="AAA+_ATPase"/>
</dbReference>
<accession>A0A074ZLZ3</accession>
<protein>
    <recommendedName>
        <fullName evidence="9">SWIM-type domain-containing protein</fullName>
    </recommendedName>
</protein>
<evidence type="ECO:0000256" key="5">
    <source>
        <dbReference type="ARBA" id="ARBA00022833"/>
    </source>
</evidence>
<dbReference type="CTD" id="20328107"/>
<feature type="region of interest" description="Disordered" evidence="8">
    <location>
        <begin position="136"/>
        <end position="158"/>
    </location>
</feature>
<evidence type="ECO:0000313" key="10">
    <source>
        <dbReference type="EMBL" id="KER26777.1"/>
    </source>
</evidence>
<dbReference type="Gene3D" id="1.20.272.10">
    <property type="match status" value="1"/>
</dbReference>
<evidence type="ECO:0000256" key="8">
    <source>
        <dbReference type="SAM" id="MobiDB-lite"/>
    </source>
</evidence>
<evidence type="ECO:0000256" key="1">
    <source>
        <dbReference type="ARBA" id="ARBA00022705"/>
    </source>
</evidence>
<dbReference type="SMART" id="SM00575">
    <property type="entry name" value="ZnF_PMZ"/>
    <property type="match status" value="3"/>
</dbReference>
<dbReference type="GO" id="GO:0006260">
    <property type="term" value="P:DNA replication"/>
    <property type="evidence" value="ECO:0007669"/>
    <property type="project" value="UniProtKB-KW"/>
</dbReference>
<dbReference type="GO" id="GO:0008270">
    <property type="term" value="F:zinc ion binding"/>
    <property type="evidence" value="ECO:0007669"/>
    <property type="project" value="UniProtKB-KW"/>
</dbReference>
<dbReference type="Pfam" id="PF04434">
    <property type="entry name" value="SWIM"/>
    <property type="match status" value="3"/>
</dbReference>
<dbReference type="CDD" id="cd00009">
    <property type="entry name" value="AAA"/>
    <property type="match status" value="1"/>
</dbReference>
<dbReference type="InterPro" id="IPR047854">
    <property type="entry name" value="RFC_lid"/>
</dbReference>
<keyword evidence="11" id="KW-1185">Reference proteome</keyword>
<dbReference type="InterPro" id="IPR052579">
    <property type="entry name" value="Zinc_finger_SWIM"/>
</dbReference>
<keyword evidence="6" id="KW-0067">ATP-binding</keyword>
<evidence type="ECO:0000313" key="11">
    <source>
        <dbReference type="Proteomes" id="UP000054324"/>
    </source>
</evidence>
<feature type="domain" description="SWIM-type" evidence="9">
    <location>
        <begin position="1239"/>
        <end position="1280"/>
    </location>
</feature>
<dbReference type="Gene3D" id="1.10.8.60">
    <property type="match status" value="1"/>
</dbReference>
<evidence type="ECO:0000256" key="4">
    <source>
        <dbReference type="ARBA" id="ARBA00022771"/>
    </source>
</evidence>
<dbReference type="Pfam" id="PF08542">
    <property type="entry name" value="Rep_fac_C"/>
    <property type="match status" value="1"/>
</dbReference>
<sequence length="2358" mass="267913">MLRCHTTMVYVKKIKKAYYNQSGHSFIQTIWIETDNTNVTDIHEQTYLAASPNNWDHAAPTLKETYNVVLAGDMNAQFGRLSSLEPHLGGHFGINARRTGNGERLLQLCQILNCFSQYELPCLTINVFGELPESGGTPDQQCLTDNEDGSSKPPENRRRPQTFRHWCLVTQEEFTECTMESVVPNTKLSHDIPWVEKYRPVVLTDIVGNEATILRLTAFSREGNVPNIIIAGPPGCGKTTSILCLAHALIGSSYKEAVLELNASNDRGIDVVRNKIKMFAQKKVTLPPGRQKIIILDEADSMTEGAQQALRRTMEIYSRTTRFALACNDSSKLIEPIQSRCAVLRYARLTAAQIMARLLEVCRAESVSYTDEGLEAIVFTADGDMRQWASCRIARVANYGIHDTNMVEAMHRCLKMELLNGKIGLWEAIRVSRMSATYLIWNRQKTVSDASRRDLCIVGHPELDRLCRRLMPYAISKMASDLSSTHPITVMSSDEHATIMMDRRRETITHATRTCTCKKFVQFGIPCRHLLHFAMAQNGETTELPVCSRWTRENNGAIAVSFAQLDAPRSGTRNPSALLNMVLNDVRTLYQRMELEHFAVYSAWHRSFVQQAGPRESPPFIFPPPVNLSTDTSIADYDQLPPSVLLNLDAPALVATEIPEGLVTEAPEDSVVPGEVAVVDISSLDDDGTIPAVQTGPRRAVGVYDARRDPRSETVDETPTVPSLQDFLVDDTICAECGLEDPEENEGRTVNWVQCPYCTRWHHRSCLIQPPIVTIFWCFFSLVAAAPVSAEEYTVDVTPLFASHLGSRVFGNVHELVHRIKQFERLSGWYCSVRNSKANSSGEKTFIKYQCHRKGFARPPNEGKRRRLLDHTHCEAFFNVGRLGTFFRVTKSHMVHNHELLGPEASRWFDRNRRLLPEELEIIRPMLECRSRCFNIRFYVRSKFGKYLTTSDIGNIRARHMFGRNNPSYILDLESQFNEQGRARCLRDGSNRVTHFIYSTSEMLDLYRRFPDFLLIDSTFSTNQHKYFLYQLLIVDGCRKRLPVAIGFLWRETEADVRTFLLTFLEFVGSGSLVKCIISDGTLSNVYHDRNHLRVFFVAMHTSRLWKYLAFLELIRLNDHPFFMCINSFLLPNASKWASCRMPRVANYGIHDTNMVEAMHRCLKIGLWEAIRVSRMSATYVIWNRQKTVSDASRRDLRIVGHPELDRLCRRLMPYAISKMASDLSSTHPITVMSSNEHATIMMDRRRETITHATRTCTCKKFVQFGIPCRHLLHFAMAQNGETTELPVCSRWTRENNGAIAVSFAQLDAARSGTRNPSALLNMVLNDVRTLYQRMELEHFAVYAAWHRSFVQQAGPRESPPFIFPPPVNLSTDTSIADYDQLPPSVLLNLDAPALVATEIPEGLVTEAPEDSVVPGEVAVVDISSSDDDGTIPAVQTGPRRAVGVYDARRDPRSEVVDETPTIPSLQDFLVDDTICAECGLEDPEENEGRTVNWVQCTLVMASSSQSLVAAAPVSAEGYTVDVTPLFASHLGSRVFGNVHELVHCIKQFERLSGWYYSVRNSKANSSGEKTFIKYQCHRKGFARPPNEGKRRRLLDHTHCEAFFNVGRLGTFFRVTKSHMVHNHELLGPEASRWFNRNRRLLPEELEIIRPMLECRSRCFNIRFYVRSKFGKYLTTSDIGNIRARHMFGRNNPSYILDLESQFNEQGRARCLRDGSNRVTHFIYSTSEMLDLYRRFPDFLLIDSTFSTNQHKYFLYQLLIVDGCRKSLPVAIGFLWRETEADVRTFLLTFLEFVGSASLVKCIMSDGALAIGNAIASVFPFAYHLLCRVHILRNVIKRFPRSQSFTRFFVAMHTSRLWKYLAFLELIRLNDPPFFMYINSFLLPNASKWASCRMPRVANYGIHDTNMVEAMHRCLKMELLNGKIGLWEAIRVSRMSATYLIWNRQETVSDAPRRDLCIVGHPELDRLCRRLMPYAISKMASDLSSTHPITVMSSDEHATIMMDRRRETITHATRTCTCKKFVQFGIPCRHLLHFAMAQNVETTELPVCSRWTRENNGAIAVSFTPLDAPRYGMRTPSALLNMVLNDVRTLYQRMEPGHFAVYAMWHRSFVQQAGTRELSPFTFPSPINLNTDTSIADYDQLPPSTLLNLDAPALLPTEIPKGLVTAGPEDSVVHDETAVVDISSSDEGGKQGLFQLSNLARDEQLALNNLQSTHQGFGMVTSENVFKVCDEPHPMLVKQLLDHCVKSDFTEAHKILRHLWTLGYSAEDIMSILFRVLKNHPMEEYIKLEFLKNMQRILRLTTLSTTEDHLAYMVMPGASNSHLPSPPTLTLLVTIRLSNKSWLYGSEASVLNTDVVCR</sequence>
<proteinExistence type="predicted"/>
<gene>
    <name evidence="10" type="ORF">T265_13940</name>
</gene>
<dbReference type="PANTHER" id="PTHR31569">
    <property type="entry name" value="SWIM-TYPE DOMAIN-CONTAINING PROTEIN"/>
    <property type="match status" value="1"/>
</dbReference>
<organism evidence="10 11">
    <name type="scientific">Opisthorchis viverrini</name>
    <name type="common">Southeast Asian liver fluke</name>
    <dbReference type="NCBI Taxonomy" id="6198"/>
    <lineage>
        <taxon>Eukaryota</taxon>
        <taxon>Metazoa</taxon>
        <taxon>Spiralia</taxon>
        <taxon>Lophotrochozoa</taxon>
        <taxon>Platyhelminthes</taxon>
        <taxon>Trematoda</taxon>
        <taxon>Digenea</taxon>
        <taxon>Opisthorchiida</taxon>
        <taxon>Opisthorchiata</taxon>
        <taxon>Opisthorchiidae</taxon>
        <taxon>Opisthorchis</taxon>
    </lineage>
</organism>
<dbReference type="SUPFAM" id="SSF48019">
    <property type="entry name" value="post-AAA+ oligomerization domain-like"/>
    <property type="match status" value="1"/>
</dbReference>
<evidence type="ECO:0000256" key="2">
    <source>
        <dbReference type="ARBA" id="ARBA00022723"/>
    </source>
</evidence>
<dbReference type="SMART" id="SM00382">
    <property type="entry name" value="AAA"/>
    <property type="match status" value="1"/>
</dbReference>
<evidence type="ECO:0000256" key="3">
    <source>
        <dbReference type="ARBA" id="ARBA00022741"/>
    </source>
</evidence>
<dbReference type="InterPro" id="IPR006564">
    <property type="entry name" value="Znf_PMZ"/>
</dbReference>
<feature type="domain" description="SWIM-type" evidence="9">
    <location>
        <begin position="497"/>
        <end position="538"/>
    </location>
</feature>
<keyword evidence="5" id="KW-0862">Zinc</keyword>
<dbReference type="EMBL" id="KL596739">
    <property type="protein sequence ID" value="KER26777.1"/>
    <property type="molecule type" value="Genomic_DNA"/>
</dbReference>
<dbReference type="InterPro" id="IPR003959">
    <property type="entry name" value="ATPase_AAA_core"/>
</dbReference>
<keyword evidence="3" id="KW-0547">Nucleotide-binding</keyword>